<keyword evidence="5" id="KW-0539">Nucleus</keyword>
<keyword evidence="4" id="KW-0804">Transcription</keyword>
<dbReference type="EMBL" id="KN833867">
    <property type="protein sequence ID" value="KIK16106.1"/>
    <property type="molecule type" value="Genomic_DNA"/>
</dbReference>
<dbReference type="STRING" id="765257.A0A0C9YHH4"/>
<feature type="compositionally biased region" description="Polar residues" evidence="6">
    <location>
        <begin position="121"/>
        <end position="139"/>
    </location>
</feature>
<dbReference type="InterPro" id="IPR036638">
    <property type="entry name" value="HLH_DNA-bd_sf"/>
</dbReference>
<dbReference type="InterPro" id="IPR011598">
    <property type="entry name" value="bHLH_dom"/>
</dbReference>
<feature type="compositionally biased region" description="Basic and acidic residues" evidence="6">
    <location>
        <begin position="300"/>
        <end position="313"/>
    </location>
</feature>
<evidence type="ECO:0000256" key="2">
    <source>
        <dbReference type="ARBA" id="ARBA00023015"/>
    </source>
</evidence>
<dbReference type="PROSITE" id="PS50888">
    <property type="entry name" value="BHLH"/>
    <property type="match status" value="1"/>
</dbReference>
<evidence type="ECO:0000259" key="7">
    <source>
        <dbReference type="PROSITE" id="PS50888"/>
    </source>
</evidence>
<keyword evidence="3" id="KW-0238">DNA-binding</keyword>
<dbReference type="Pfam" id="PF00010">
    <property type="entry name" value="HLH"/>
    <property type="match status" value="1"/>
</dbReference>
<sequence>MPSAVLSHSHLACPFVDELSLANIVQPQQPPQQPQQQPGGNPSPSSVDGVMSLLTPSEAHAFQSFLTTLDASEIAADWNMQLDLPLEHTPPMQGKDALTKATRDLMSLDADKLRYPLRSSPGGSSATSVHRHPQSQNSLSLLLARTHRLSDSRVYPDNEPIPSSSRPYISSHEGATVRSSSDDSRSPPPDCHSPGGANGSVKRSSPLGAISGTKRHRSTNDSAPHFPGEEKSAQNNRAVLLSPSQKKANHIQSEQKRRANIRRGYDALCEIVPTLREACQAEEERIMAHGKGRGRRRGKSKEDGERIDGRAGPRSENVVLSKTIDYVNELLSERQGLMQRLHVARSILPPNHPLLQRHPDAPPPLWERRWTGGQFNEGEDDDDDDDDED</sequence>
<evidence type="ECO:0000313" key="8">
    <source>
        <dbReference type="EMBL" id="KIK16106.1"/>
    </source>
</evidence>
<reference evidence="8 9" key="1">
    <citation type="submission" date="2014-04" db="EMBL/GenBank/DDBJ databases">
        <authorList>
            <consortium name="DOE Joint Genome Institute"/>
            <person name="Kuo A."/>
            <person name="Kohler A."/>
            <person name="Costa M.D."/>
            <person name="Nagy L.G."/>
            <person name="Floudas D."/>
            <person name="Copeland A."/>
            <person name="Barry K.W."/>
            <person name="Cichocki N."/>
            <person name="Veneault-Fourrey C."/>
            <person name="LaButti K."/>
            <person name="Lindquist E.A."/>
            <person name="Lipzen A."/>
            <person name="Lundell T."/>
            <person name="Morin E."/>
            <person name="Murat C."/>
            <person name="Sun H."/>
            <person name="Tunlid A."/>
            <person name="Henrissat B."/>
            <person name="Grigoriev I.V."/>
            <person name="Hibbett D.S."/>
            <person name="Martin F."/>
            <person name="Nordberg H.P."/>
            <person name="Cantor M.N."/>
            <person name="Hua S.X."/>
        </authorList>
    </citation>
    <scope>NUCLEOTIDE SEQUENCE [LARGE SCALE GENOMIC DNA]</scope>
    <source>
        <strain evidence="8 9">441</strain>
    </source>
</reference>
<proteinExistence type="predicted"/>
<dbReference type="SUPFAM" id="SSF47459">
    <property type="entry name" value="HLH, helix-loop-helix DNA-binding domain"/>
    <property type="match status" value="1"/>
</dbReference>
<feature type="compositionally biased region" description="Acidic residues" evidence="6">
    <location>
        <begin position="377"/>
        <end position="389"/>
    </location>
</feature>
<evidence type="ECO:0000256" key="6">
    <source>
        <dbReference type="SAM" id="MobiDB-lite"/>
    </source>
</evidence>
<dbReference type="GO" id="GO:0000981">
    <property type="term" value="F:DNA-binding transcription factor activity, RNA polymerase II-specific"/>
    <property type="evidence" value="ECO:0007669"/>
    <property type="project" value="TreeGrafter"/>
</dbReference>
<dbReference type="AlphaFoldDB" id="A0A0C9YHH4"/>
<name>A0A0C9YHH4_9AGAM</name>
<keyword evidence="2" id="KW-0805">Transcription regulation</keyword>
<feature type="compositionally biased region" description="Low complexity" evidence="6">
    <location>
        <begin position="160"/>
        <end position="171"/>
    </location>
</feature>
<dbReference type="GO" id="GO:0000978">
    <property type="term" value="F:RNA polymerase II cis-regulatory region sequence-specific DNA binding"/>
    <property type="evidence" value="ECO:0007669"/>
    <property type="project" value="TreeGrafter"/>
</dbReference>
<feature type="compositionally biased region" description="Basic residues" evidence="6">
    <location>
        <begin position="289"/>
        <end position="299"/>
    </location>
</feature>
<feature type="domain" description="BHLH" evidence="7">
    <location>
        <begin position="245"/>
        <end position="330"/>
    </location>
</feature>
<dbReference type="InterPro" id="IPR052207">
    <property type="entry name" value="Max-like/E-box_TFs"/>
</dbReference>
<protein>
    <recommendedName>
        <fullName evidence="7">BHLH domain-containing protein</fullName>
    </recommendedName>
</protein>
<dbReference type="PANTHER" id="PTHR15741">
    <property type="entry name" value="BASIC HELIX-LOOP-HELIX ZIP TRANSCRIPTION FACTOR"/>
    <property type="match status" value="1"/>
</dbReference>
<evidence type="ECO:0000256" key="4">
    <source>
        <dbReference type="ARBA" id="ARBA00023163"/>
    </source>
</evidence>
<evidence type="ECO:0000313" key="9">
    <source>
        <dbReference type="Proteomes" id="UP000054018"/>
    </source>
</evidence>
<evidence type="ECO:0000256" key="1">
    <source>
        <dbReference type="ARBA" id="ARBA00004123"/>
    </source>
</evidence>
<feature type="region of interest" description="Disordered" evidence="6">
    <location>
        <begin position="151"/>
        <end position="235"/>
    </location>
</feature>
<evidence type="ECO:0000256" key="3">
    <source>
        <dbReference type="ARBA" id="ARBA00023125"/>
    </source>
</evidence>
<gene>
    <name evidence="8" type="ORF">PISMIDRAFT_686643</name>
</gene>
<feature type="region of interest" description="Disordered" evidence="6">
    <location>
        <begin position="114"/>
        <end position="139"/>
    </location>
</feature>
<dbReference type="Gene3D" id="4.10.280.10">
    <property type="entry name" value="Helix-loop-helix DNA-binding domain"/>
    <property type="match status" value="1"/>
</dbReference>
<comment type="subcellular location">
    <subcellularLocation>
        <location evidence="1">Nucleus</location>
    </subcellularLocation>
</comment>
<keyword evidence="9" id="KW-1185">Reference proteome</keyword>
<dbReference type="PANTHER" id="PTHR15741:SF27">
    <property type="entry name" value="TRANSCRIPTION FACTOR AP-4"/>
    <property type="match status" value="1"/>
</dbReference>
<dbReference type="GO" id="GO:0005634">
    <property type="term" value="C:nucleus"/>
    <property type="evidence" value="ECO:0007669"/>
    <property type="project" value="UniProtKB-SubCell"/>
</dbReference>
<feature type="region of interest" description="Disordered" evidence="6">
    <location>
        <begin position="348"/>
        <end position="389"/>
    </location>
</feature>
<organism evidence="8 9">
    <name type="scientific">Pisolithus microcarpus 441</name>
    <dbReference type="NCBI Taxonomy" id="765257"/>
    <lineage>
        <taxon>Eukaryota</taxon>
        <taxon>Fungi</taxon>
        <taxon>Dikarya</taxon>
        <taxon>Basidiomycota</taxon>
        <taxon>Agaricomycotina</taxon>
        <taxon>Agaricomycetes</taxon>
        <taxon>Agaricomycetidae</taxon>
        <taxon>Boletales</taxon>
        <taxon>Sclerodermatineae</taxon>
        <taxon>Pisolithaceae</taxon>
        <taxon>Pisolithus</taxon>
    </lineage>
</organism>
<accession>A0A0C9YHH4</accession>
<reference evidence="9" key="2">
    <citation type="submission" date="2015-01" db="EMBL/GenBank/DDBJ databases">
        <title>Evolutionary Origins and Diversification of the Mycorrhizal Mutualists.</title>
        <authorList>
            <consortium name="DOE Joint Genome Institute"/>
            <consortium name="Mycorrhizal Genomics Consortium"/>
            <person name="Kohler A."/>
            <person name="Kuo A."/>
            <person name="Nagy L.G."/>
            <person name="Floudas D."/>
            <person name="Copeland A."/>
            <person name="Barry K.W."/>
            <person name="Cichocki N."/>
            <person name="Veneault-Fourrey C."/>
            <person name="LaButti K."/>
            <person name="Lindquist E.A."/>
            <person name="Lipzen A."/>
            <person name="Lundell T."/>
            <person name="Morin E."/>
            <person name="Murat C."/>
            <person name="Riley R."/>
            <person name="Ohm R."/>
            <person name="Sun H."/>
            <person name="Tunlid A."/>
            <person name="Henrissat B."/>
            <person name="Grigoriev I.V."/>
            <person name="Hibbett D.S."/>
            <person name="Martin F."/>
        </authorList>
    </citation>
    <scope>NUCLEOTIDE SEQUENCE [LARGE SCALE GENOMIC DNA]</scope>
    <source>
        <strain evidence="9">441</strain>
    </source>
</reference>
<dbReference type="OrthoDB" id="5778525at2759"/>
<dbReference type="Proteomes" id="UP000054018">
    <property type="component" value="Unassembled WGS sequence"/>
</dbReference>
<feature type="region of interest" description="Disordered" evidence="6">
    <location>
        <begin position="27"/>
        <end position="51"/>
    </location>
</feature>
<dbReference type="HOGENOM" id="CLU_051713_0_0_1"/>
<evidence type="ECO:0000256" key="5">
    <source>
        <dbReference type="ARBA" id="ARBA00023242"/>
    </source>
</evidence>
<dbReference type="GO" id="GO:0046983">
    <property type="term" value="F:protein dimerization activity"/>
    <property type="evidence" value="ECO:0007669"/>
    <property type="project" value="InterPro"/>
</dbReference>
<feature type="region of interest" description="Disordered" evidence="6">
    <location>
        <begin position="289"/>
        <end position="314"/>
    </location>
</feature>